<dbReference type="GO" id="GO:0046854">
    <property type="term" value="P:phosphatidylinositol phosphate biosynthetic process"/>
    <property type="evidence" value="ECO:0007669"/>
    <property type="project" value="TreeGrafter"/>
</dbReference>
<feature type="compositionally biased region" description="Basic and acidic residues" evidence="1">
    <location>
        <begin position="366"/>
        <end position="378"/>
    </location>
</feature>
<protein>
    <submittedName>
        <fullName evidence="2">1-phosphatidylinositol-3-phosphate 5-kinase fab1d</fullName>
    </submittedName>
</protein>
<dbReference type="GO" id="GO:0010008">
    <property type="term" value="C:endosome membrane"/>
    <property type="evidence" value="ECO:0007669"/>
    <property type="project" value="TreeGrafter"/>
</dbReference>
<dbReference type="Pfam" id="PF00118">
    <property type="entry name" value="Cpn60_TCP1"/>
    <property type="match status" value="1"/>
</dbReference>
<dbReference type="AlphaFoldDB" id="A0A1J6ID05"/>
<dbReference type="GO" id="GO:0000285">
    <property type="term" value="F:1-phosphatidylinositol-3-phosphate 5-kinase activity"/>
    <property type="evidence" value="ECO:0007669"/>
    <property type="project" value="TreeGrafter"/>
</dbReference>
<dbReference type="Gramene" id="OIS98383">
    <property type="protein sequence ID" value="OIS98383"/>
    <property type="gene ID" value="A4A49_00075"/>
</dbReference>
<evidence type="ECO:0000313" key="3">
    <source>
        <dbReference type="Proteomes" id="UP000187609"/>
    </source>
</evidence>
<evidence type="ECO:0000256" key="1">
    <source>
        <dbReference type="SAM" id="MobiDB-lite"/>
    </source>
</evidence>
<dbReference type="Proteomes" id="UP000187609">
    <property type="component" value="Unassembled WGS sequence"/>
</dbReference>
<dbReference type="STRING" id="49451.A0A1J6ID05"/>
<dbReference type="PANTHER" id="PTHR45748:SF25">
    <property type="entry name" value="1-PHOSPHATIDYLINOSITOL-3-PHOSPHATE 5-KINASE"/>
    <property type="match status" value="1"/>
</dbReference>
<dbReference type="EMBL" id="MJEQ01037191">
    <property type="protein sequence ID" value="OIS98383.1"/>
    <property type="molecule type" value="Genomic_DNA"/>
</dbReference>
<gene>
    <name evidence="2" type="primary">FAB1D_1</name>
    <name evidence="2" type="ORF">A4A49_00075</name>
</gene>
<organism evidence="2 3">
    <name type="scientific">Nicotiana attenuata</name>
    <name type="common">Coyote tobacco</name>
    <dbReference type="NCBI Taxonomy" id="49451"/>
    <lineage>
        <taxon>Eukaryota</taxon>
        <taxon>Viridiplantae</taxon>
        <taxon>Streptophyta</taxon>
        <taxon>Embryophyta</taxon>
        <taxon>Tracheophyta</taxon>
        <taxon>Spermatophyta</taxon>
        <taxon>Magnoliopsida</taxon>
        <taxon>eudicotyledons</taxon>
        <taxon>Gunneridae</taxon>
        <taxon>Pentapetalae</taxon>
        <taxon>asterids</taxon>
        <taxon>lamiids</taxon>
        <taxon>Solanales</taxon>
        <taxon>Solanaceae</taxon>
        <taxon>Nicotianoideae</taxon>
        <taxon>Nicotianeae</taxon>
        <taxon>Nicotiana</taxon>
    </lineage>
</organism>
<dbReference type="GO" id="GO:0005524">
    <property type="term" value="F:ATP binding"/>
    <property type="evidence" value="ECO:0007669"/>
    <property type="project" value="InterPro"/>
</dbReference>
<feature type="region of interest" description="Disordered" evidence="1">
    <location>
        <begin position="348"/>
        <end position="378"/>
    </location>
</feature>
<dbReference type="InterPro" id="IPR027409">
    <property type="entry name" value="GroEL-like_apical_dom_sf"/>
</dbReference>
<dbReference type="OMA" id="FHEANYE"/>
<dbReference type="PANTHER" id="PTHR45748">
    <property type="entry name" value="1-PHOSPHATIDYLINOSITOL 3-PHOSPHATE 5-KINASE-RELATED"/>
    <property type="match status" value="1"/>
</dbReference>
<reference evidence="2" key="1">
    <citation type="submission" date="2016-11" db="EMBL/GenBank/DDBJ databases">
        <title>The genome of Nicotiana attenuata.</title>
        <authorList>
            <person name="Xu S."/>
            <person name="Brockmoeller T."/>
            <person name="Gaquerel E."/>
            <person name="Navarro A."/>
            <person name="Kuhl H."/>
            <person name="Gase K."/>
            <person name="Ling Z."/>
            <person name="Zhou W."/>
            <person name="Kreitzer C."/>
            <person name="Stanke M."/>
            <person name="Tang H."/>
            <person name="Lyons E."/>
            <person name="Pandey P."/>
            <person name="Pandey S.P."/>
            <person name="Timmermann B."/>
            <person name="Baldwin I.T."/>
        </authorList>
    </citation>
    <scope>NUCLEOTIDE SEQUENCE [LARGE SCALE GENOMIC DNA]</scope>
    <source>
        <strain evidence="2">UT</strain>
    </source>
</reference>
<evidence type="ECO:0000313" key="2">
    <source>
        <dbReference type="EMBL" id="OIS98383.1"/>
    </source>
</evidence>
<keyword evidence="3" id="KW-1185">Reference proteome</keyword>
<name>A0A1J6ID05_NICAT</name>
<dbReference type="Gene3D" id="3.50.7.10">
    <property type="entry name" value="GroEL"/>
    <property type="match status" value="1"/>
</dbReference>
<dbReference type="SMR" id="A0A1J6ID05"/>
<accession>A0A1J6ID05</accession>
<comment type="caution">
    <text evidence="2">The sequence shown here is derived from an EMBL/GenBank/DDBJ whole genome shotgun (WGS) entry which is preliminary data.</text>
</comment>
<dbReference type="InterPro" id="IPR002423">
    <property type="entry name" value="Cpn60/GroEL/TCP-1"/>
</dbReference>
<dbReference type="SUPFAM" id="SSF52029">
    <property type="entry name" value="GroEL apical domain-like"/>
    <property type="match status" value="1"/>
</dbReference>
<dbReference type="FunFam" id="3.50.7.10:FF:000007">
    <property type="entry name" value="1-phosphatidylinositol 3-phosphate 5-kinase isoform X1"/>
    <property type="match status" value="1"/>
</dbReference>
<proteinExistence type="predicted"/>
<sequence>MSYCKTETDESGTSSSCDLDACFWLPPEPEHCYDDMEFHEANYEDDDGSHKFKEEKQKLLGDMMDQRLKPLVDDLLNSSGVVSSGKEGDNWIDIVISLSMEAASFFMPTAAEGNAMDPSRYLKIKCIATGSRSQSHFIRGLVFNKHAAHKRMPTKYNNPRLLLIQGALGLSSNELSVFESLRQENNKVKSIIDMIESYEPNVVLVEKSVSRDLQEYALNKGLTLVVDIKPHRLERVAQCTGSSIISSETLVDLRQCDSFHFEKFLEEHDSSGDTVKRSSKTLMFIRGCSTCRGCTILLMGTNSNELKKVKYVVRRAVTMAYNLILETSFLLDQKAMIIRDNLEEGGESLLFKPNNPEDDGQNDVQVSDKEKTPEKDQLHCPLQSAEESLENLEDEEHNTDVMTSSLDSESTLVMMSRWNAKRGTNCVNNVFSRIRFYQDYDISLGKFLRDNLLNQLSFSDSSLFSRLPDRSHSFNSDFLYFFGLGSMVAVFKYSTFIIYSVLLPPPIFEFSSSTKGEFCRKDFEDVYTNGIMKFLDVQKALKAIEPRFNGTTINIQGSNFEFSEVEKMLKEERSQFEIDIKNTEKLESVYKALSLNRIQLELLLELCVWDRRLHSLMSSDYKQDALAAILDANATGCIGENCILHIK</sequence>